<protein>
    <recommendedName>
        <fullName evidence="1">Glyoxalase-like domain-containing protein</fullName>
    </recommendedName>
</protein>
<dbReference type="EMBL" id="NEVT01000006">
    <property type="protein sequence ID" value="OZI76679.1"/>
    <property type="molecule type" value="Genomic_DNA"/>
</dbReference>
<evidence type="ECO:0000259" key="1">
    <source>
        <dbReference type="Pfam" id="PF13468"/>
    </source>
</evidence>
<dbReference type="Gene3D" id="3.10.180.10">
    <property type="entry name" value="2,3-Dihydroxybiphenyl 1,2-Dioxygenase, domain 1"/>
    <property type="match status" value="1"/>
</dbReference>
<evidence type="ECO:0000313" key="2">
    <source>
        <dbReference type="EMBL" id="OZI76679.1"/>
    </source>
</evidence>
<keyword evidence="3" id="KW-1185">Reference proteome</keyword>
<dbReference type="InterPro" id="IPR029068">
    <property type="entry name" value="Glyas_Bleomycin-R_OHBP_Dase"/>
</dbReference>
<accession>A0A261VRK0</accession>
<dbReference type="RefSeq" id="WP_094807215.1">
    <property type="nucleotide sequence ID" value="NZ_NEVT01000006.1"/>
</dbReference>
<dbReference type="InterPro" id="IPR025870">
    <property type="entry name" value="Glyoxalase-like_dom"/>
</dbReference>
<sequence>MQTLLDHIAVAAPDLATGADFVERALGVRPGPGGAHPRMGTHNLLLRLGDDVYLEVIAPDPAAPRPARPRWFELDRLGAGAPARLATWVARTDDIGAARAACGAEVGEIEPMTRGALSWRITIPADGSLPCQGAAPTLIQWDAEPHPASALPDAGCALEALEVWHPDPARVRAMLDAVAFAGDVAVRGLPAGAAPQLRARIRTAGGVRTLGAW</sequence>
<name>A0A261VRK0_9BORD</name>
<organism evidence="2 3">
    <name type="scientific">Bordetella genomosp. 2</name>
    <dbReference type="NCBI Taxonomy" id="1983456"/>
    <lineage>
        <taxon>Bacteria</taxon>
        <taxon>Pseudomonadati</taxon>
        <taxon>Pseudomonadota</taxon>
        <taxon>Betaproteobacteria</taxon>
        <taxon>Burkholderiales</taxon>
        <taxon>Alcaligenaceae</taxon>
        <taxon>Bordetella</taxon>
    </lineage>
</organism>
<reference evidence="3" key="1">
    <citation type="submission" date="2017-05" db="EMBL/GenBank/DDBJ databases">
        <title>Complete and WGS of Bordetella genogroups.</title>
        <authorList>
            <person name="Spilker T."/>
            <person name="Lipuma J."/>
        </authorList>
    </citation>
    <scope>NUCLEOTIDE SEQUENCE [LARGE SCALE GENOMIC DNA]</scope>
    <source>
        <strain evidence="3">AU8256</strain>
    </source>
</reference>
<evidence type="ECO:0000313" key="3">
    <source>
        <dbReference type="Proteomes" id="UP000215633"/>
    </source>
</evidence>
<gene>
    <name evidence="2" type="ORF">CAL24_16390</name>
</gene>
<feature type="domain" description="Glyoxalase-like" evidence="1">
    <location>
        <begin position="5"/>
        <end position="177"/>
    </location>
</feature>
<dbReference type="SUPFAM" id="SSF54593">
    <property type="entry name" value="Glyoxalase/Bleomycin resistance protein/Dihydroxybiphenyl dioxygenase"/>
    <property type="match status" value="1"/>
</dbReference>
<comment type="caution">
    <text evidence="2">The sequence shown here is derived from an EMBL/GenBank/DDBJ whole genome shotgun (WGS) entry which is preliminary data.</text>
</comment>
<dbReference type="AlphaFoldDB" id="A0A261VRK0"/>
<dbReference type="Pfam" id="PF13468">
    <property type="entry name" value="Glyoxalase_3"/>
    <property type="match status" value="1"/>
</dbReference>
<dbReference type="Proteomes" id="UP000215633">
    <property type="component" value="Unassembled WGS sequence"/>
</dbReference>
<proteinExistence type="predicted"/>